<proteinExistence type="predicted"/>
<keyword evidence="1" id="KW-1133">Transmembrane helix</keyword>
<feature type="transmembrane region" description="Helical" evidence="1">
    <location>
        <begin position="202"/>
        <end position="223"/>
    </location>
</feature>
<keyword evidence="3" id="KW-1185">Reference proteome</keyword>
<keyword evidence="1" id="KW-0472">Membrane</keyword>
<feature type="transmembrane region" description="Helical" evidence="1">
    <location>
        <begin position="162"/>
        <end position="182"/>
    </location>
</feature>
<evidence type="ECO:0000256" key="1">
    <source>
        <dbReference type="SAM" id="Phobius"/>
    </source>
</evidence>
<evidence type="ECO:0000313" key="3">
    <source>
        <dbReference type="Proteomes" id="UP000435649"/>
    </source>
</evidence>
<dbReference type="AlphaFoldDB" id="A0A844G032"/>
<dbReference type="EMBL" id="VUNS01000006">
    <property type="protein sequence ID" value="MST96927.1"/>
    <property type="molecule type" value="Genomic_DNA"/>
</dbReference>
<evidence type="ECO:0000313" key="2">
    <source>
        <dbReference type="EMBL" id="MST96927.1"/>
    </source>
</evidence>
<comment type="caution">
    <text evidence="2">The sequence shown here is derived from an EMBL/GenBank/DDBJ whole genome shotgun (WGS) entry which is preliminary data.</text>
</comment>
<protein>
    <submittedName>
        <fullName evidence="2">Uncharacterized protein</fullName>
    </submittedName>
</protein>
<gene>
    <name evidence="2" type="ORF">FYJ85_07680</name>
</gene>
<dbReference type="RefSeq" id="WP_106052795.1">
    <property type="nucleotide sequence ID" value="NZ_CALXOB010000030.1"/>
</dbReference>
<name>A0A844G032_9BACT</name>
<reference evidence="2 3" key="1">
    <citation type="submission" date="2019-08" db="EMBL/GenBank/DDBJ databases">
        <title>In-depth cultivation of the pig gut microbiome towards novel bacterial diversity and tailored functional studies.</title>
        <authorList>
            <person name="Wylensek D."/>
            <person name="Hitch T.C.A."/>
            <person name="Clavel T."/>
        </authorList>
    </citation>
    <scope>NUCLEOTIDE SEQUENCE [LARGE SCALE GENOMIC DNA]</scope>
    <source>
        <strain evidence="2 3">BBE-744-WT-12</strain>
    </source>
</reference>
<dbReference type="Proteomes" id="UP000435649">
    <property type="component" value="Unassembled WGS sequence"/>
</dbReference>
<sequence>MTLFISAVLIAAAFQSFCKLALLPRRWELLTALLLMPLPFFFEGRIARTSLVGIDTALSGAETLESWCALVVIQELFSLMAGFSLLAEHESGERVKRWKYAVFLPSALLPAGVFYLQMRLFNEFPNFEFRTITVWLAVLLPAAGIAVSELTRLLRRDREARILSVLHVEWVLILGAIFLPVAANARLIPAAGDENHFDSLCVFGLLAVPVFLSMIFFTVYLTYKRKKCHVHRHPNS</sequence>
<accession>A0A844G032</accession>
<organism evidence="2 3">
    <name type="scientific">Victivallis lenta</name>
    <dbReference type="NCBI Taxonomy" id="2606640"/>
    <lineage>
        <taxon>Bacteria</taxon>
        <taxon>Pseudomonadati</taxon>
        <taxon>Lentisphaerota</taxon>
        <taxon>Lentisphaeria</taxon>
        <taxon>Victivallales</taxon>
        <taxon>Victivallaceae</taxon>
        <taxon>Victivallis</taxon>
    </lineage>
</organism>
<feature type="transmembrane region" description="Helical" evidence="1">
    <location>
        <begin position="98"/>
        <end position="117"/>
    </location>
</feature>
<feature type="transmembrane region" description="Helical" evidence="1">
    <location>
        <begin position="129"/>
        <end position="150"/>
    </location>
</feature>
<keyword evidence="1" id="KW-0812">Transmembrane</keyword>